<dbReference type="InterPro" id="IPR011009">
    <property type="entry name" value="Kinase-like_dom_sf"/>
</dbReference>
<feature type="domain" description="Protein kinase" evidence="1">
    <location>
        <begin position="182"/>
        <end position="571"/>
    </location>
</feature>
<organism evidence="2 3">
    <name type="scientific">Colletotrichum salicis</name>
    <dbReference type="NCBI Taxonomy" id="1209931"/>
    <lineage>
        <taxon>Eukaryota</taxon>
        <taxon>Fungi</taxon>
        <taxon>Dikarya</taxon>
        <taxon>Ascomycota</taxon>
        <taxon>Pezizomycotina</taxon>
        <taxon>Sordariomycetes</taxon>
        <taxon>Hypocreomycetidae</taxon>
        <taxon>Glomerellales</taxon>
        <taxon>Glomerellaceae</taxon>
        <taxon>Colletotrichum</taxon>
        <taxon>Colletotrichum acutatum species complex</taxon>
    </lineage>
</organism>
<dbReference type="Proteomes" id="UP000070121">
    <property type="component" value="Unassembled WGS sequence"/>
</dbReference>
<dbReference type="GO" id="GO:0004674">
    <property type="term" value="F:protein serine/threonine kinase activity"/>
    <property type="evidence" value="ECO:0007669"/>
    <property type="project" value="UniProtKB-KW"/>
</dbReference>
<dbReference type="InterPro" id="IPR000719">
    <property type="entry name" value="Prot_kinase_dom"/>
</dbReference>
<protein>
    <submittedName>
        <fullName evidence="2">Serine/threonine protein kinase</fullName>
    </submittedName>
</protein>
<dbReference type="PANTHER" id="PTHR44329">
    <property type="entry name" value="SERINE/THREONINE-PROTEIN KINASE TNNI3K-RELATED"/>
    <property type="match status" value="1"/>
</dbReference>
<dbReference type="InterPro" id="IPR008271">
    <property type="entry name" value="Ser/Thr_kinase_AS"/>
</dbReference>
<dbReference type="Pfam" id="PF00069">
    <property type="entry name" value="Pkinase"/>
    <property type="match status" value="1"/>
</dbReference>
<dbReference type="GO" id="GO:0005524">
    <property type="term" value="F:ATP binding"/>
    <property type="evidence" value="ECO:0007669"/>
    <property type="project" value="InterPro"/>
</dbReference>
<evidence type="ECO:0000313" key="2">
    <source>
        <dbReference type="EMBL" id="KXH64270.1"/>
    </source>
</evidence>
<reference evidence="2 3" key="1">
    <citation type="submission" date="2014-02" db="EMBL/GenBank/DDBJ databases">
        <title>The genome sequence of Colletotrichum salicis CBS 607.94.</title>
        <authorList>
            <person name="Baroncelli R."/>
            <person name="Thon M.R."/>
        </authorList>
    </citation>
    <scope>NUCLEOTIDE SEQUENCE [LARGE SCALE GENOMIC DNA]</scope>
    <source>
        <strain evidence="2 3">CBS 607.94</strain>
    </source>
</reference>
<dbReference type="Gene3D" id="1.10.510.10">
    <property type="entry name" value="Transferase(Phosphotransferase) domain 1"/>
    <property type="match status" value="1"/>
</dbReference>
<accession>A0A135UV37</accession>
<evidence type="ECO:0000313" key="3">
    <source>
        <dbReference type="Proteomes" id="UP000070121"/>
    </source>
</evidence>
<dbReference type="STRING" id="1209931.A0A135UV37"/>
<dbReference type="OrthoDB" id="5986190at2759"/>
<sequence>MSSYDAFRRDIRNQLRAKLMRGDSTNQRFAITGTAKEVLTATQLECLFDTLLIGHMADRPNFRIDKHNFSKLVQHRELHDFLAVLLFARCPVEAARAFTLNLVCGNIWTEVMSSESGMLKEPPRGSLLPTDRDFLNRIFDADADTVDMFYDTQACFSTVVIRYGKEETGTVVEVLERCRLSYIRENPLGSGSYGDVYEVEVAKGHFVTDGDANSQPKVLARKDYKIRSADDFREEAKTMNPILQSTSKHDNILKSIGTFEIKTVGLGAVGRKGGTGRRINTIDIDLRLNRTVAPADVCIPTKTDPLRFSLFMELAIDNLDNYLMIGDPSPKLDVEDRIRFLRSALGLANGLRFLHTQMMTPDGQEMVCYHMDLKPSNVLIFKDTRQGSHERDRIWKASDFGMSRVKMLHNQTLPHAAEGEFDFNGMFNKQPQSNTVSRTQGRVGISTYLPSEALSPERSMNQKSDVWSLGCIISVLFIYLEDGADGIQQYQKSRRKENGNTEEFFKRGYLGYKVNPAVRQCHSKLIDKASSRNSLEKGPMSFMLDFLEKRVLQPDQKDRCDAKMVADHLRQTVEKYKGIAVPKESADEPKSKRRVLYRFTLLPEKEIEKDKNLKGCNTSPDGSIIYWSDSCLFLLTSASNENARKNFLRSIGRYRLEDGNGFWKAAMISRRYLVATTTGSDSKLIRVI</sequence>
<dbReference type="SUPFAM" id="SSF56112">
    <property type="entry name" value="Protein kinase-like (PK-like)"/>
    <property type="match status" value="1"/>
</dbReference>
<comment type="caution">
    <text evidence="2">The sequence shown here is derived from an EMBL/GenBank/DDBJ whole genome shotgun (WGS) entry which is preliminary data.</text>
</comment>
<dbReference type="SMART" id="SM00220">
    <property type="entry name" value="S_TKc"/>
    <property type="match status" value="1"/>
</dbReference>
<keyword evidence="2" id="KW-0723">Serine/threonine-protein kinase</keyword>
<dbReference type="InterPro" id="IPR051681">
    <property type="entry name" value="Ser/Thr_Kinases-Pseudokinases"/>
</dbReference>
<dbReference type="PROSITE" id="PS50011">
    <property type="entry name" value="PROTEIN_KINASE_DOM"/>
    <property type="match status" value="1"/>
</dbReference>
<proteinExistence type="predicted"/>
<keyword evidence="2" id="KW-0418">Kinase</keyword>
<dbReference type="AlphaFoldDB" id="A0A135UV37"/>
<keyword evidence="2" id="KW-0808">Transferase</keyword>
<dbReference type="PROSITE" id="PS00108">
    <property type="entry name" value="PROTEIN_KINASE_ST"/>
    <property type="match status" value="1"/>
</dbReference>
<keyword evidence="3" id="KW-1185">Reference proteome</keyword>
<gene>
    <name evidence="2" type="ORF">CSAL01_06795</name>
</gene>
<evidence type="ECO:0000259" key="1">
    <source>
        <dbReference type="PROSITE" id="PS50011"/>
    </source>
</evidence>
<dbReference type="EMBL" id="JFFI01000994">
    <property type="protein sequence ID" value="KXH64270.1"/>
    <property type="molecule type" value="Genomic_DNA"/>
</dbReference>
<name>A0A135UV37_9PEZI</name>